<sequence>MNRRCFVAGLLSAGAVSLAGCAGDDGEWDPSIGGDTPTISRGDEATVTVEATDIGGFTFRPPPDGITLGLSDSERDVSPSPDSGEDSYPPTWFWSGRTIVTVMVPVAVAKSVETGEYQYGVTVYPDADSERSVRESFSVTVTDG</sequence>
<organism evidence="2 3">
    <name type="scientific">Halorubrum miltondacostae</name>
    <dbReference type="NCBI Taxonomy" id="3076378"/>
    <lineage>
        <taxon>Archaea</taxon>
        <taxon>Methanobacteriati</taxon>
        <taxon>Methanobacteriota</taxon>
        <taxon>Stenosarchaea group</taxon>
        <taxon>Halobacteria</taxon>
        <taxon>Halobacteriales</taxon>
        <taxon>Haloferacaceae</taxon>
        <taxon>Halorubrum</taxon>
    </lineage>
</organism>
<dbReference type="Proteomes" id="UP001567572">
    <property type="component" value="Unassembled WGS sequence"/>
</dbReference>
<evidence type="ECO:0000313" key="3">
    <source>
        <dbReference type="Proteomes" id="UP001567572"/>
    </source>
</evidence>
<dbReference type="PROSITE" id="PS51257">
    <property type="entry name" value="PROKAR_LIPOPROTEIN"/>
    <property type="match status" value="1"/>
</dbReference>
<feature type="region of interest" description="Disordered" evidence="1">
    <location>
        <begin position="54"/>
        <end position="90"/>
    </location>
</feature>
<reference evidence="2 3" key="1">
    <citation type="submission" date="2024-06" db="EMBL/GenBank/DDBJ databases">
        <title>Halorubrum miltondacostae sp. nov., a potential PHA producer isolated from an inland solar saltern in Rio Maior, Portugal.</title>
        <authorList>
            <person name="Albuquerque L."/>
            <person name="Viver T."/>
            <person name="Barroso C."/>
            <person name="Claudino R."/>
            <person name="Galvan M."/>
            <person name="Simoes G."/>
            <person name="Lobo Da Cunha A."/>
            <person name="Egas C."/>
        </authorList>
    </citation>
    <scope>NUCLEOTIDE SEQUENCE [LARGE SCALE GENOMIC DNA]</scope>
    <source>
        <strain evidence="2 3">RMP-11</strain>
    </source>
</reference>
<protein>
    <submittedName>
        <fullName evidence="2">Uncharacterized protein</fullName>
    </submittedName>
</protein>
<comment type="caution">
    <text evidence="2">The sequence shown here is derived from an EMBL/GenBank/DDBJ whole genome shotgun (WGS) entry which is preliminary data.</text>
</comment>
<dbReference type="RefSeq" id="WP_371162461.1">
    <property type="nucleotide sequence ID" value="NZ_JBEDNX010000009.1"/>
</dbReference>
<dbReference type="AlphaFoldDB" id="A0ABD5M2D5"/>
<accession>A0ABD5M2D5</accession>
<proteinExistence type="predicted"/>
<name>A0ABD5M2D5_9EURY</name>
<evidence type="ECO:0000256" key="1">
    <source>
        <dbReference type="SAM" id="MobiDB-lite"/>
    </source>
</evidence>
<keyword evidence="3" id="KW-1185">Reference proteome</keyword>
<dbReference type="EMBL" id="JBEDNY010000003">
    <property type="protein sequence ID" value="MEZ3164387.1"/>
    <property type="molecule type" value="Genomic_DNA"/>
</dbReference>
<gene>
    <name evidence="2" type="ORF">ABNG04_10975</name>
</gene>
<evidence type="ECO:0000313" key="2">
    <source>
        <dbReference type="EMBL" id="MEZ3164387.1"/>
    </source>
</evidence>